<accession>A0A286GGP6</accession>
<evidence type="ECO:0000313" key="2">
    <source>
        <dbReference type="EMBL" id="SOD94406.1"/>
    </source>
</evidence>
<keyword evidence="1" id="KW-0812">Transmembrane</keyword>
<gene>
    <name evidence="2" type="ORF">SAMN06272739_0767</name>
</gene>
<evidence type="ECO:0000256" key="1">
    <source>
        <dbReference type="SAM" id="Phobius"/>
    </source>
</evidence>
<dbReference type="Proteomes" id="UP000219482">
    <property type="component" value="Unassembled WGS sequence"/>
</dbReference>
<dbReference type="RefSeq" id="WP_097182555.1">
    <property type="nucleotide sequence ID" value="NZ_OCNK01000001.1"/>
</dbReference>
<proteinExistence type="predicted"/>
<feature type="transmembrane region" description="Helical" evidence="1">
    <location>
        <begin position="44"/>
        <end position="63"/>
    </location>
</feature>
<organism evidence="2 3">
    <name type="scientific">Blastococcus haudaquaticus</name>
    <dbReference type="NCBI Taxonomy" id="1938745"/>
    <lineage>
        <taxon>Bacteria</taxon>
        <taxon>Bacillati</taxon>
        <taxon>Actinomycetota</taxon>
        <taxon>Actinomycetes</taxon>
        <taxon>Geodermatophilales</taxon>
        <taxon>Geodermatophilaceae</taxon>
        <taxon>Blastococcus</taxon>
    </lineage>
</organism>
<dbReference type="EMBL" id="OCNK01000001">
    <property type="protein sequence ID" value="SOD94406.1"/>
    <property type="molecule type" value="Genomic_DNA"/>
</dbReference>
<keyword evidence="1" id="KW-0472">Membrane</keyword>
<keyword evidence="3" id="KW-1185">Reference proteome</keyword>
<dbReference type="AlphaFoldDB" id="A0A286GGP6"/>
<sequence length="74" mass="7689">MFVFAAAVPALLVVVLGYVVGFAAAEWVCDVLGADAGRAPEAAGWTTGLVLLAVVVRVLVALWRRRGAADGHQK</sequence>
<keyword evidence="1" id="KW-1133">Transmembrane helix</keyword>
<protein>
    <submittedName>
        <fullName evidence="2">Uncharacterized protein</fullName>
    </submittedName>
</protein>
<reference evidence="3" key="1">
    <citation type="submission" date="2017-09" db="EMBL/GenBank/DDBJ databases">
        <authorList>
            <person name="Varghese N."/>
            <person name="Submissions S."/>
        </authorList>
    </citation>
    <scope>NUCLEOTIDE SEQUENCE [LARGE SCALE GENOMIC DNA]</scope>
    <source>
        <strain evidence="3">DSM 44270</strain>
    </source>
</reference>
<evidence type="ECO:0000313" key="3">
    <source>
        <dbReference type="Proteomes" id="UP000219482"/>
    </source>
</evidence>
<name>A0A286GGP6_9ACTN</name>